<name>A0A1J9U833_9BACI</name>
<protein>
    <submittedName>
        <fullName evidence="1">Uncharacterized protein</fullName>
    </submittedName>
</protein>
<dbReference type="GeneID" id="87594189"/>
<accession>A0A1J9U833</accession>
<sequence length="118" mass="14018">MTKKMTADEILVAMYKMDDTEKFELLKVLSEKHFGGTKSVEEMIEYMKHMENSERGRFLDYLLHNHVDSSTMRNVSTATRAYIEGYLQRELTDEEIIIMKLAYDWGHFVGEKRRMKQV</sequence>
<gene>
    <name evidence="1" type="ORF">BAU28_17520</name>
</gene>
<dbReference type="RefSeq" id="WP_071720112.1">
    <property type="nucleotide sequence ID" value="NZ_CBCSHB010000010.1"/>
</dbReference>
<reference evidence="1 2" key="1">
    <citation type="submission" date="2016-06" db="EMBL/GenBank/DDBJ databases">
        <title>First insights into the genetic diversity and population structure of in the Bacillus cereus group bacteria from diverse marine environments.</title>
        <authorList>
            <person name="Liu Y."/>
            <person name="Lai Q."/>
            <person name="Shao Z."/>
        </authorList>
    </citation>
    <scope>NUCLEOTIDE SEQUENCE [LARGE SCALE GENOMIC DNA]</scope>
    <source>
        <strain evidence="1 2">NH24A2</strain>
    </source>
</reference>
<comment type="caution">
    <text evidence="1">The sequence shown here is derived from an EMBL/GenBank/DDBJ whole genome shotgun (WGS) entry which is preliminary data.</text>
</comment>
<dbReference type="Proteomes" id="UP000182788">
    <property type="component" value="Unassembled WGS sequence"/>
</dbReference>
<organism evidence="1 2">
    <name type="scientific">Bacillus paramycoides</name>
    <dbReference type="NCBI Taxonomy" id="2026194"/>
    <lineage>
        <taxon>Bacteria</taxon>
        <taxon>Bacillati</taxon>
        <taxon>Bacillota</taxon>
        <taxon>Bacilli</taxon>
        <taxon>Bacillales</taxon>
        <taxon>Bacillaceae</taxon>
        <taxon>Bacillus</taxon>
        <taxon>Bacillus cereus group</taxon>
    </lineage>
</organism>
<dbReference type="EMBL" id="MAOI01000107">
    <property type="protein sequence ID" value="OJD74960.1"/>
    <property type="molecule type" value="Genomic_DNA"/>
</dbReference>
<dbReference type="AlphaFoldDB" id="A0A1J9U833"/>
<proteinExistence type="predicted"/>
<evidence type="ECO:0000313" key="1">
    <source>
        <dbReference type="EMBL" id="OJD74960.1"/>
    </source>
</evidence>
<evidence type="ECO:0000313" key="2">
    <source>
        <dbReference type="Proteomes" id="UP000182788"/>
    </source>
</evidence>